<dbReference type="OrthoDB" id="1954033at2"/>
<evidence type="ECO:0000313" key="5">
    <source>
        <dbReference type="Proteomes" id="UP000272464"/>
    </source>
</evidence>
<organism evidence="4 5">
    <name type="scientific">Paenibacillus zeisoli</name>
    <dbReference type="NCBI Taxonomy" id="2496267"/>
    <lineage>
        <taxon>Bacteria</taxon>
        <taxon>Bacillati</taxon>
        <taxon>Bacillota</taxon>
        <taxon>Bacilli</taxon>
        <taxon>Bacillales</taxon>
        <taxon>Paenibacillaceae</taxon>
        <taxon>Paenibacillus</taxon>
    </lineage>
</organism>
<dbReference type="InterPro" id="IPR019606">
    <property type="entry name" value="GerMN"/>
</dbReference>
<dbReference type="RefSeq" id="WP_127197722.1">
    <property type="nucleotide sequence ID" value="NZ_RZNX01000001.1"/>
</dbReference>
<feature type="region of interest" description="Disordered" evidence="1">
    <location>
        <begin position="23"/>
        <end position="78"/>
    </location>
</feature>
<dbReference type="Pfam" id="PF10646">
    <property type="entry name" value="Germane"/>
    <property type="match status" value="1"/>
</dbReference>
<dbReference type="Proteomes" id="UP000272464">
    <property type="component" value="Unassembled WGS sequence"/>
</dbReference>
<feature type="compositionally biased region" description="Low complexity" evidence="1">
    <location>
        <begin position="44"/>
        <end position="78"/>
    </location>
</feature>
<comment type="caution">
    <text evidence="4">The sequence shown here is derived from an EMBL/GenBank/DDBJ whole genome shotgun (WGS) entry which is preliminary data.</text>
</comment>
<evidence type="ECO:0000256" key="1">
    <source>
        <dbReference type="SAM" id="MobiDB-lite"/>
    </source>
</evidence>
<feature type="domain" description="GerMN" evidence="3">
    <location>
        <begin position="90"/>
        <end position="195"/>
    </location>
</feature>
<dbReference type="AlphaFoldDB" id="A0A3S1DDR2"/>
<proteinExistence type="predicted"/>
<evidence type="ECO:0000313" key="4">
    <source>
        <dbReference type="EMBL" id="RUT36026.1"/>
    </source>
</evidence>
<feature type="chain" id="PRO_5039598252" description="GerMN domain-containing protein" evidence="2">
    <location>
        <begin position="20"/>
        <end position="212"/>
    </location>
</feature>
<keyword evidence="2" id="KW-0732">Signal</keyword>
<sequence length="212" mass="22754">MTRKLWFTALLVVVVGISAGCGQKPQSAAVSDNSQKSSAPATITDNSNNSSGTSDTSTGGATQQAATTTTPTTTEPADTNAKTLLINAFYTDDQMLELKKVQKEIKVGNDQDKYEAAIKSLQSSGDSKLFALWEKVNFKSVSFKDGLLTVDIHLPDEARLGAGGESLALEALKKTSFQFDEVKSLELLVDGQQVDTLMGHVELTHPLTREQE</sequence>
<evidence type="ECO:0000259" key="3">
    <source>
        <dbReference type="Pfam" id="PF10646"/>
    </source>
</evidence>
<feature type="compositionally biased region" description="Polar residues" evidence="1">
    <location>
        <begin position="24"/>
        <end position="43"/>
    </location>
</feature>
<name>A0A3S1DDR2_9BACL</name>
<keyword evidence="5" id="KW-1185">Reference proteome</keyword>
<gene>
    <name evidence="4" type="ORF">EJP77_03240</name>
</gene>
<dbReference type="EMBL" id="RZNX01000001">
    <property type="protein sequence ID" value="RUT36026.1"/>
    <property type="molecule type" value="Genomic_DNA"/>
</dbReference>
<evidence type="ECO:0000256" key="2">
    <source>
        <dbReference type="SAM" id="SignalP"/>
    </source>
</evidence>
<protein>
    <recommendedName>
        <fullName evidence="3">GerMN domain-containing protein</fullName>
    </recommendedName>
</protein>
<dbReference type="PROSITE" id="PS51257">
    <property type="entry name" value="PROKAR_LIPOPROTEIN"/>
    <property type="match status" value="1"/>
</dbReference>
<reference evidence="4 5" key="1">
    <citation type="submission" date="2018-12" db="EMBL/GenBank/DDBJ databases">
        <authorList>
            <person name="Sun L."/>
            <person name="Chen Z."/>
        </authorList>
    </citation>
    <scope>NUCLEOTIDE SEQUENCE [LARGE SCALE GENOMIC DNA]</scope>
    <source>
        <strain evidence="4 5">3-5-3</strain>
    </source>
</reference>
<feature type="signal peptide" evidence="2">
    <location>
        <begin position="1"/>
        <end position="19"/>
    </location>
</feature>
<accession>A0A3S1DDR2</accession>